<reference evidence="1" key="1">
    <citation type="submission" date="2022-07" db="EMBL/GenBank/DDBJ databases">
        <title>Genome Sequence of Phlebia brevispora.</title>
        <authorList>
            <person name="Buettner E."/>
        </authorList>
    </citation>
    <scope>NUCLEOTIDE SEQUENCE</scope>
    <source>
        <strain evidence="1">MPL23</strain>
    </source>
</reference>
<gene>
    <name evidence="1" type="ORF">NM688_g2234</name>
</gene>
<protein>
    <submittedName>
        <fullName evidence="1">Uncharacterized protein</fullName>
    </submittedName>
</protein>
<accession>A0ACC1T9U7</accession>
<comment type="caution">
    <text evidence="1">The sequence shown here is derived from an EMBL/GenBank/DDBJ whole genome shotgun (WGS) entry which is preliminary data.</text>
</comment>
<sequence>MSSPTPSLKRRSSVIDYFSSLPKRTRLPSLRSRKSAASSIDSKTNKRDSFYVSYAVYQQAMAPIILRDPEAMQRMLEAILESPGGKRSLCRLARTCKAFKEPALDLLWRDLDTFVPLLTLFPSGLMKRARRPALGLVRKLPMSFRESSLMIEQAKNPEPEDWEKVLAYAKRVRSISYVEAFNNISQSVFGVFDLCPEEHLLPNLTSLTWKAESTPGLNYCRPFLCPDLKSLTLEMGVRAPKINDFLDEVMAKTQLTSFSFTLHSNLPDNFVDKVQKSNRLQKLSLMAPGSLAARVGRWASSLPFLRNLQLDLSNSSTSAVENFFSDIAPGSGYSTPSSVGGDSGVFSGDEIDFTEARKNVIRLTSDGPRYGAFSRLTQLSLIGEAANIATFLKHVTSPIVQLDLAVEDPPARDDWRDLCSLLSPSFGRTLQVLRFGATSNARFAELIRSTSRGGDVQLQRLTLEHLGPLPNLARFEIELSESAIFHNVDLAHLARVCPSLEIVRLCGQARFPQVFGPPYLTLEGIIPLTSECKNLHTLSVVVNALDGRDEVFRNKELSSRALLRLNVGHSWVKDPLQTAILLSHIAPHLESLKWFAQASRSGVVEAHAAAWQKVQDYLPSLQNLRLVERSLMPKPIVLKRPKTAEKEIDATVKMSSRSVQASVKSVDASVEAFPEVVSVEVEAVVQTTSVEIDATPDYADQGVTAMPEIVEASIDAVPAVEERGVDPLELEPQHEVALSETSEPSSSQSSAPSGLPSFMPSLQGIITLPLRAVRVYTYYMTLPLRYMFSFTPMHTMLSPVPGSLTEEQELSEKHTISMNHAHYASNMSSPTSPTPHENGAHEHETRLADPISPDVSNVISSSTIPVDESVDAPAVTEKVFHFAAQPPRLPKRAKHGEAPKDAALDATRQSHLHSDTQLTPWFTRPILFRHYDMAEPKKQEKDYTKEVDALLSETKTLAESGKLSEAIDKLLVLEKQARNASDLNSTTRLVKEICQLSYDARDYTLLNANIQLLSKKHGQLKAVIQAMVELAVSWLDEIKQREGTEKWLELIETLRSVTEGKIFLETPRARVTLLLAHHHESVASSPTPTSPSPKESRQIASDLLSELQVETYSSMERREKTEFLLEQMRFLIMVAREKDAEKGVEGKKDAVSGGEADWIKVRVAGRKVNEGFLAEKENEDLKLKYYDLMIQYALNHSQYLDAAKYYHKVWETPTIKAEETGRGKEALEHIVYYVVLAPHDNEQSDMLHRIAKDPALEKLELHHALIKCFTTQELMRWPGIQAVYGPHLRKDTLFSSDKLWEDLHTRIIEHNVRIVAKYYTRIHLSRLNILLDLPPKETEETLCRLVVAGTVWARIDRPAGIVNFRQARTAEDVMNDWSSDMSKLLGLVEKTWMGVNAAMAAQSRVKA</sequence>
<dbReference type="Proteomes" id="UP001148662">
    <property type="component" value="Unassembled WGS sequence"/>
</dbReference>
<organism evidence="1 2">
    <name type="scientific">Phlebia brevispora</name>
    <dbReference type="NCBI Taxonomy" id="194682"/>
    <lineage>
        <taxon>Eukaryota</taxon>
        <taxon>Fungi</taxon>
        <taxon>Dikarya</taxon>
        <taxon>Basidiomycota</taxon>
        <taxon>Agaricomycotina</taxon>
        <taxon>Agaricomycetes</taxon>
        <taxon>Polyporales</taxon>
        <taxon>Meruliaceae</taxon>
        <taxon>Phlebia</taxon>
    </lineage>
</organism>
<name>A0ACC1T9U7_9APHY</name>
<keyword evidence="2" id="KW-1185">Reference proteome</keyword>
<dbReference type="EMBL" id="JANHOG010000274">
    <property type="protein sequence ID" value="KAJ3556058.1"/>
    <property type="molecule type" value="Genomic_DNA"/>
</dbReference>
<evidence type="ECO:0000313" key="1">
    <source>
        <dbReference type="EMBL" id="KAJ3556058.1"/>
    </source>
</evidence>
<proteinExistence type="predicted"/>
<evidence type="ECO:0000313" key="2">
    <source>
        <dbReference type="Proteomes" id="UP001148662"/>
    </source>
</evidence>